<evidence type="ECO:0000313" key="2">
    <source>
        <dbReference type="Proteomes" id="UP001227268"/>
    </source>
</evidence>
<gene>
    <name evidence="1" type="ORF">QFC21_002621</name>
</gene>
<keyword evidence="2" id="KW-1185">Reference proteome</keyword>
<dbReference type="Proteomes" id="UP001227268">
    <property type="component" value="Unassembled WGS sequence"/>
</dbReference>
<name>A0ACC2VVI1_9TREE</name>
<accession>A0ACC2VVI1</accession>
<evidence type="ECO:0000313" key="1">
    <source>
        <dbReference type="EMBL" id="KAJ9103198.1"/>
    </source>
</evidence>
<reference evidence="1" key="1">
    <citation type="submission" date="2023-04" db="EMBL/GenBank/DDBJ databases">
        <title>Draft Genome sequencing of Naganishia species isolated from polar environments using Oxford Nanopore Technology.</title>
        <authorList>
            <person name="Leo P."/>
            <person name="Venkateswaran K."/>
        </authorList>
    </citation>
    <scope>NUCLEOTIDE SEQUENCE</scope>
    <source>
        <strain evidence="1">MNA-CCFEE 5423</strain>
    </source>
</reference>
<organism evidence="1 2">
    <name type="scientific">Naganishia friedmannii</name>
    <dbReference type="NCBI Taxonomy" id="89922"/>
    <lineage>
        <taxon>Eukaryota</taxon>
        <taxon>Fungi</taxon>
        <taxon>Dikarya</taxon>
        <taxon>Basidiomycota</taxon>
        <taxon>Agaricomycotina</taxon>
        <taxon>Tremellomycetes</taxon>
        <taxon>Filobasidiales</taxon>
        <taxon>Filobasidiaceae</taxon>
        <taxon>Naganishia</taxon>
    </lineage>
</organism>
<dbReference type="EMBL" id="JASBWT010000007">
    <property type="protein sequence ID" value="KAJ9103198.1"/>
    <property type="molecule type" value="Genomic_DNA"/>
</dbReference>
<protein>
    <submittedName>
        <fullName evidence="1">Uncharacterized protein</fullName>
    </submittedName>
</protein>
<sequence>MTLSAKARRLFARHTILVVGTSVLATLGLTTLAFSWQQRPLDLSTISSHWNAVSETEDTVSWSDDASSSAAVAGNWTELEELAVQIELEVEKEEEEMIMDREGGMSCREGIERKLRVAVYDLTPFHDGRDFRFGFNDILDTFYPTRGGEALYYQQNLMSKLQKGEYDALIMTSCDEHWIEHWAEVSFLDQLPSLTDIPIICLHHEMYAFPKHRKTLLGAAIKKKLTFLGLGEHVRQLQLDNMEEWDEDGEDREEIVWKNVPVEVFVPIFPLPPSIPLQSHLADKIIPNDVAILGSVNNDGRRGYRELWADLMTAIGESPTEWGYEISPLNGHFIPLPAHSDVKPFRVHLFGGREKDVEIPAELEAHVLVWHGGLDYGDFYGQLAKMDLILPILRSQEYIKVRATAAFPAGIIAHVPSLVMPHQLKSYNYLEPPAIILHPDGTNEVQVVAAMRRGEDPWAASVVDDSTASLKPGDELLHSALLNAHRRPDVSRSSGGGLNGWNAYTDSIRTYNARMLCKALLR</sequence>
<proteinExistence type="predicted"/>
<comment type="caution">
    <text evidence="1">The sequence shown here is derived from an EMBL/GenBank/DDBJ whole genome shotgun (WGS) entry which is preliminary data.</text>
</comment>